<reference evidence="4" key="1">
    <citation type="journal article" date="2019" name="Int. J. Syst. Evol. Microbiol.">
        <title>The Global Catalogue of Microorganisms (GCM) 10K type strain sequencing project: providing services to taxonomists for standard genome sequencing and annotation.</title>
        <authorList>
            <consortium name="The Broad Institute Genomics Platform"/>
            <consortium name="The Broad Institute Genome Sequencing Center for Infectious Disease"/>
            <person name="Wu L."/>
            <person name="Ma J."/>
        </authorList>
    </citation>
    <scope>NUCLEOTIDE SEQUENCE [LARGE SCALE GENOMIC DNA]</scope>
    <source>
        <strain evidence="4">CCUG 55250</strain>
    </source>
</reference>
<feature type="region of interest" description="Disordered" evidence="1">
    <location>
        <begin position="28"/>
        <end position="108"/>
    </location>
</feature>
<name>A0ABW0ID38_9BACT</name>
<feature type="signal peptide" evidence="2">
    <location>
        <begin position="1"/>
        <end position="21"/>
    </location>
</feature>
<evidence type="ECO:0008006" key="5">
    <source>
        <dbReference type="Google" id="ProtNLM"/>
    </source>
</evidence>
<keyword evidence="4" id="KW-1185">Reference proteome</keyword>
<dbReference type="EMBL" id="JBHSMA010000004">
    <property type="protein sequence ID" value="MFC5410433.1"/>
    <property type="molecule type" value="Genomic_DNA"/>
</dbReference>
<protein>
    <recommendedName>
        <fullName evidence="5">Secreted protein</fullName>
    </recommendedName>
</protein>
<sequence length="108" mass="11759">MKNDLLGMRTVLCFLVFSFSAAVCRGQTDTTRQVNPQRPTTIAPVVTPSNSAPLTSPAAEPLSTPGTVINPRENRGRRKIRVVPPSEPNAFGIGATLEKRDTTRRKDN</sequence>
<comment type="caution">
    <text evidence="3">The sequence shown here is derived from an EMBL/GenBank/DDBJ whole genome shotgun (WGS) entry which is preliminary data.</text>
</comment>
<evidence type="ECO:0000256" key="1">
    <source>
        <dbReference type="SAM" id="MobiDB-lite"/>
    </source>
</evidence>
<feature type="compositionally biased region" description="Polar residues" evidence="1">
    <location>
        <begin position="28"/>
        <end position="40"/>
    </location>
</feature>
<feature type="compositionally biased region" description="Basic and acidic residues" evidence="1">
    <location>
        <begin position="97"/>
        <end position="108"/>
    </location>
</feature>
<keyword evidence="2" id="KW-0732">Signal</keyword>
<proteinExistence type="predicted"/>
<evidence type="ECO:0000313" key="3">
    <source>
        <dbReference type="EMBL" id="MFC5410433.1"/>
    </source>
</evidence>
<dbReference type="RefSeq" id="WP_379845976.1">
    <property type="nucleotide sequence ID" value="NZ_JBHSMA010000004.1"/>
</dbReference>
<accession>A0ABW0ID38</accession>
<evidence type="ECO:0000313" key="4">
    <source>
        <dbReference type="Proteomes" id="UP001596106"/>
    </source>
</evidence>
<evidence type="ECO:0000256" key="2">
    <source>
        <dbReference type="SAM" id="SignalP"/>
    </source>
</evidence>
<gene>
    <name evidence="3" type="ORF">ACFPMF_13995</name>
</gene>
<dbReference type="Proteomes" id="UP001596106">
    <property type="component" value="Unassembled WGS sequence"/>
</dbReference>
<feature type="chain" id="PRO_5045456847" description="Secreted protein" evidence="2">
    <location>
        <begin position="22"/>
        <end position="108"/>
    </location>
</feature>
<organism evidence="3 4">
    <name type="scientific">Larkinella bovis</name>
    <dbReference type="NCBI Taxonomy" id="683041"/>
    <lineage>
        <taxon>Bacteria</taxon>
        <taxon>Pseudomonadati</taxon>
        <taxon>Bacteroidota</taxon>
        <taxon>Cytophagia</taxon>
        <taxon>Cytophagales</taxon>
        <taxon>Spirosomataceae</taxon>
        <taxon>Larkinella</taxon>
    </lineage>
</organism>